<evidence type="ECO:0000256" key="3">
    <source>
        <dbReference type="ARBA" id="ARBA00022825"/>
    </source>
</evidence>
<keyword evidence="2" id="KW-0378">Hydrolase</keyword>
<dbReference type="EMBL" id="CDMY01000252">
    <property type="protein sequence ID" value="CEL97014.1"/>
    <property type="molecule type" value="Genomic_DNA"/>
</dbReference>
<dbReference type="AlphaFoldDB" id="A0A0G4EKQ0"/>
<proteinExistence type="predicted"/>
<sequence>MMQFLLRGLFFALLASADAQTGDVQYGGVTKLAAQQTRDALERGKKSPIDSTLRALGQTTRKGAELSAFIPSSLHPATSDSLVMRVQDGRVLIDAVAKHDVTSSLEKEMREVGLENVTAFGKYVSGWLPVGSIARLERLSSLHFVGPAAAMTMAELSLRLEGFNTDRAAQQQGRLRGAAASESDNNLVAESQKGKVMSQAHHAMRTDVLMNKHGLNGMGVNIGILSDSYDNFNPASGSPRTSAKKDIANHDLPPDVKILAEGPKGIDEGRAMMNLIYDVAPKAKQIFHTAFNGVASFASGIKKLQEAGADIIVDDVIYFAEPMYQDGVIAQAVDDVKSKGVAYFSSAGNNGRSAYESAFRKSGKKGFAGHRHDFDPSDDKVVDLQRVKIPEGSRVLGVFQWVDPFYSVSNKENGGAKTDIDVVMYNAAGQRVSFGGVNGNKGGDPVEIFEYFNDGTVDADGKKGPDSIFYLGIELFEGPPPPAMKYILFSSSGVDVLDFYTHSGTVYGHANAMGACAVGAVFYNDTPPYSSNPLKIEKFSSAGPQHIFFRSDGSRLKEFQYRAKPDVVGPDGTNTPFFIEGMDPEKDGNPNFFGTSAAAPNVAAAASLLLQAHPKLAPGQVYEAFKQSATDMNDPNTKTQDKGFDHGTGFGLVNAEKALIHIRTKILPQGPGRKQPPGKGGKGDPPKKKQEPKPVAPPPKRRPGGEQPPHHPGGPPAHKPDGPRQHQQQKKQLQAGSMEVDSTVDDAMLAST</sequence>
<evidence type="ECO:0000256" key="4">
    <source>
        <dbReference type="ARBA" id="ARBA00023529"/>
    </source>
</evidence>
<evidence type="ECO:0000256" key="6">
    <source>
        <dbReference type="SAM" id="MobiDB-lite"/>
    </source>
</evidence>
<dbReference type="InterPro" id="IPR036852">
    <property type="entry name" value="Peptidase_S8/S53_dom_sf"/>
</dbReference>
<dbReference type="InParanoid" id="A0A0G4EKQ0"/>
<dbReference type="InterPro" id="IPR034075">
    <property type="entry name" value="Glr3161-like_dom"/>
</dbReference>
<dbReference type="InterPro" id="IPR000209">
    <property type="entry name" value="Peptidase_S8/S53_dom"/>
</dbReference>
<evidence type="ECO:0000256" key="7">
    <source>
        <dbReference type="SAM" id="SignalP"/>
    </source>
</evidence>
<evidence type="ECO:0000256" key="1">
    <source>
        <dbReference type="ARBA" id="ARBA00022670"/>
    </source>
</evidence>
<evidence type="ECO:0000313" key="9">
    <source>
        <dbReference type="EMBL" id="CEL97014.1"/>
    </source>
</evidence>
<feature type="domain" description="Peptidase S8/S53" evidence="8">
    <location>
        <begin position="505"/>
        <end position="651"/>
    </location>
</feature>
<accession>A0A0G4EKQ0</accession>
<organism evidence="9 10">
    <name type="scientific">Vitrella brassicaformis (strain CCMP3155)</name>
    <dbReference type="NCBI Taxonomy" id="1169540"/>
    <lineage>
        <taxon>Eukaryota</taxon>
        <taxon>Sar</taxon>
        <taxon>Alveolata</taxon>
        <taxon>Colpodellida</taxon>
        <taxon>Vitrellaceae</taxon>
        <taxon>Vitrella</taxon>
    </lineage>
</organism>
<gene>
    <name evidence="9" type="ORF">Vbra_20427</name>
</gene>
<comment type="catalytic activity">
    <reaction evidence="4">
        <text>Hydrolysis of proteins with broad specificity for peptide bonds, and a preference for a large uncharged residue in P1. Hydrolyzes peptide amides.</text>
        <dbReference type="EC" id="3.4.21.62"/>
    </reaction>
</comment>
<dbReference type="PhylomeDB" id="A0A0G4EKQ0"/>
<dbReference type="PROSITE" id="PS00138">
    <property type="entry name" value="SUBTILASE_SER"/>
    <property type="match status" value="1"/>
</dbReference>
<evidence type="ECO:0000256" key="5">
    <source>
        <dbReference type="ARBA" id="ARBA00023619"/>
    </source>
</evidence>
<dbReference type="Gene3D" id="3.40.50.200">
    <property type="entry name" value="Peptidase S8/S53 domain"/>
    <property type="match status" value="2"/>
</dbReference>
<dbReference type="CDD" id="cd05562">
    <property type="entry name" value="Peptidases_S53_like"/>
    <property type="match status" value="1"/>
</dbReference>
<evidence type="ECO:0000256" key="2">
    <source>
        <dbReference type="ARBA" id="ARBA00022801"/>
    </source>
</evidence>
<protein>
    <recommendedName>
        <fullName evidence="5">subtilisin</fullName>
        <ecNumber evidence="5">3.4.21.62</ecNumber>
    </recommendedName>
</protein>
<dbReference type="EC" id="3.4.21.62" evidence="5"/>
<feature type="chain" id="PRO_5005187776" description="subtilisin" evidence="7">
    <location>
        <begin position="20"/>
        <end position="752"/>
    </location>
</feature>
<evidence type="ECO:0000259" key="8">
    <source>
        <dbReference type="Pfam" id="PF00082"/>
    </source>
</evidence>
<keyword evidence="3" id="KW-0720">Serine protease</keyword>
<dbReference type="Proteomes" id="UP000041254">
    <property type="component" value="Unassembled WGS sequence"/>
</dbReference>
<feature type="region of interest" description="Disordered" evidence="6">
    <location>
        <begin position="664"/>
        <end position="752"/>
    </location>
</feature>
<dbReference type="GO" id="GO:0004252">
    <property type="term" value="F:serine-type endopeptidase activity"/>
    <property type="evidence" value="ECO:0007669"/>
    <property type="project" value="UniProtKB-EC"/>
</dbReference>
<feature type="compositionally biased region" description="Low complexity" evidence="6">
    <location>
        <begin position="668"/>
        <end position="677"/>
    </location>
</feature>
<feature type="signal peptide" evidence="7">
    <location>
        <begin position="1"/>
        <end position="19"/>
    </location>
</feature>
<dbReference type="VEuPathDB" id="CryptoDB:Vbra_20427"/>
<keyword evidence="10" id="KW-1185">Reference proteome</keyword>
<dbReference type="PANTHER" id="PTHR42884">
    <property type="entry name" value="PROPROTEIN CONVERTASE SUBTILISIN/KEXIN-RELATED"/>
    <property type="match status" value="1"/>
</dbReference>
<dbReference type="PANTHER" id="PTHR42884:SF14">
    <property type="entry name" value="NEUROENDOCRINE CONVERTASE 1"/>
    <property type="match status" value="1"/>
</dbReference>
<evidence type="ECO:0000313" key="10">
    <source>
        <dbReference type="Proteomes" id="UP000041254"/>
    </source>
</evidence>
<keyword evidence="1" id="KW-0645">Protease</keyword>
<keyword evidence="7" id="KW-0732">Signal</keyword>
<dbReference type="GO" id="GO:0016020">
    <property type="term" value="C:membrane"/>
    <property type="evidence" value="ECO:0007669"/>
    <property type="project" value="TreeGrafter"/>
</dbReference>
<dbReference type="GO" id="GO:0016485">
    <property type="term" value="P:protein processing"/>
    <property type="evidence" value="ECO:0007669"/>
    <property type="project" value="TreeGrafter"/>
</dbReference>
<dbReference type="InterPro" id="IPR023828">
    <property type="entry name" value="Peptidase_S8_Ser-AS"/>
</dbReference>
<name>A0A0G4EKQ0_VITBC</name>
<dbReference type="OrthoDB" id="47926at2759"/>
<dbReference type="Pfam" id="PF00082">
    <property type="entry name" value="Peptidase_S8"/>
    <property type="match status" value="1"/>
</dbReference>
<reference evidence="9 10" key="1">
    <citation type="submission" date="2014-11" db="EMBL/GenBank/DDBJ databases">
        <authorList>
            <person name="Zhu J."/>
            <person name="Qi W."/>
            <person name="Song R."/>
        </authorList>
    </citation>
    <scope>NUCLEOTIDE SEQUENCE [LARGE SCALE GENOMIC DNA]</scope>
</reference>
<dbReference type="SUPFAM" id="SSF52743">
    <property type="entry name" value="Subtilisin-like"/>
    <property type="match status" value="1"/>
</dbReference>
<feature type="compositionally biased region" description="Basic and acidic residues" evidence="6">
    <location>
        <begin position="681"/>
        <end position="692"/>
    </location>
</feature>